<evidence type="ECO:0000256" key="1">
    <source>
        <dbReference type="ARBA" id="ARBA00004496"/>
    </source>
</evidence>
<organism evidence="10 11">
    <name type="scientific">Vagococcus coleopterorum</name>
    <dbReference type="NCBI Taxonomy" id="2714946"/>
    <lineage>
        <taxon>Bacteria</taxon>
        <taxon>Bacillati</taxon>
        <taxon>Bacillota</taxon>
        <taxon>Bacilli</taxon>
        <taxon>Lactobacillales</taxon>
        <taxon>Enterococcaceae</taxon>
        <taxon>Vagococcus</taxon>
    </lineage>
</organism>
<keyword evidence="11" id="KW-1185">Reference proteome</keyword>
<evidence type="ECO:0000259" key="8">
    <source>
        <dbReference type="Pfam" id="PF01316"/>
    </source>
</evidence>
<dbReference type="InterPro" id="IPR036390">
    <property type="entry name" value="WH_DNA-bd_sf"/>
</dbReference>
<evidence type="ECO:0000256" key="6">
    <source>
        <dbReference type="ARBA" id="ARBA00023163"/>
    </source>
</evidence>
<dbReference type="InterPro" id="IPR001669">
    <property type="entry name" value="Arg_repress"/>
</dbReference>
<sequence>MKKTERQDLVKQVVLQYQIETQDELLEKLKTVGVEATQATISRDMRELSIVKGRKDGSGPSHYLIHDIISVPQQLDQLAESVADSVEKITVVQFMVIIQTYLGSANMLAAQIDDMKLPEVAGTLAGANTLSIITHTNEEAETLAEQLSSYLK</sequence>
<dbReference type="InterPro" id="IPR036388">
    <property type="entry name" value="WH-like_DNA-bd_sf"/>
</dbReference>
<dbReference type="GO" id="GO:0003677">
    <property type="term" value="F:DNA binding"/>
    <property type="evidence" value="ECO:0007669"/>
    <property type="project" value="UniProtKB-KW"/>
</dbReference>
<dbReference type="Gene3D" id="1.10.10.10">
    <property type="entry name" value="Winged helix-like DNA-binding domain superfamily/Winged helix DNA-binding domain"/>
    <property type="match status" value="1"/>
</dbReference>
<dbReference type="PANTHER" id="PTHR34471">
    <property type="entry name" value="ARGININE REPRESSOR"/>
    <property type="match status" value="1"/>
</dbReference>
<dbReference type="Gene3D" id="3.30.1360.40">
    <property type="match status" value="1"/>
</dbReference>
<feature type="domain" description="Arginine repressor C-terminal" evidence="9">
    <location>
        <begin position="83"/>
        <end position="148"/>
    </location>
</feature>
<protein>
    <recommendedName>
        <fullName evidence="7">Arginine repressor</fullName>
    </recommendedName>
</protein>
<dbReference type="SUPFAM" id="SSF55252">
    <property type="entry name" value="C-terminal domain of arginine repressor"/>
    <property type="match status" value="1"/>
</dbReference>
<keyword evidence="4 7" id="KW-0805">Transcription regulation</keyword>
<keyword evidence="7" id="KW-0055">Arginine biosynthesis</keyword>
<dbReference type="Pfam" id="PF01316">
    <property type="entry name" value="Arg_repressor"/>
    <property type="match status" value="1"/>
</dbReference>
<evidence type="ECO:0000313" key="10">
    <source>
        <dbReference type="EMBL" id="QIL45718.1"/>
    </source>
</evidence>
<name>A0A6G8AKY3_9ENTE</name>
<dbReference type="GO" id="GO:0034618">
    <property type="term" value="F:arginine binding"/>
    <property type="evidence" value="ECO:0007669"/>
    <property type="project" value="InterPro"/>
</dbReference>
<comment type="subcellular location">
    <subcellularLocation>
        <location evidence="1 7">Cytoplasm</location>
    </subcellularLocation>
</comment>
<gene>
    <name evidence="7" type="primary">argR</name>
    <name evidence="10" type="ORF">G7081_00750</name>
</gene>
<evidence type="ECO:0000256" key="3">
    <source>
        <dbReference type="ARBA" id="ARBA00022490"/>
    </source>
</evidence>
<dbReference type="UniPathway" id="UPA00068"/>
<evidence type="ECO:0000259" key="9">
    <source>
        <dbReference type="Pfam" id="PF02863"/>
    </source>
</evidence>
<dbReference type="GO" id="GO:1900079">
    <property type="term" value="P:regulation of arginine biosynthetic process"/>
    <property type="evidence" value="ECO:0007669"/>
    <property type="project" value="UniProtKB-UniRule"/>
</dbReference>
<comment type="function">
    <text evidence="7">Regulates arginine biosynthesis genes.</text>
</comment>
<dbReference type="PRINTS" id="PR01467">
    <property type="entry name" value="ARGREPRESSOR"/>
</dbReference>
<dbReference type="GO" id="GO:0006526">
    <property type="term" value="P:L-arginine biosynthetic process"/>
    <property type="evidence" value="ECO:0007669"/>
    <property type="project" value="UniProtKB-UniPathway"/>
</dbReference>
<evidence type="ECO:0000256" key="4">
    <source>
        <dbReference type="ARBA" id="ARBA00023015"/>
    </source>
</evidence>
<reference evidence="10 11" key="1">
    <citation type="submission" date="2020-03" db="EMBL/GenBank/DDBJ databases">
        <title>Vagococcus sp. nov., isolated from beetles.</title>
        <authorList>
            <person name="Hyun D.-W."/>
            <person name="Bae J.-W."/>
        </authorList>
    </citation>
    <scope>NUCLEOTIDE SEQUENCE [LARGE SCALE GENOMIC DNA]</scope>
    <source>
        <strain evidence="10 11">HDW17A</strain>
    </source>
</reference>
<keyword evidence="3 7" id="KW-0963">Cytoplasm</keyword>
<dbReference type="SUPFAM" id="SSF46785">
    <property type="entry name" value="Winged helix' DNA-binding domain"/>
    <property type="match status" value="1"/>
</dbReference>
<keyword evidence="6 7" id="KW-0804">Transcription</keyword>
<dbReference type="GO" id="GO:0005737">
    <property type="term" value="C:cytoplasm"/>
    <property type="evidence" value="ECO:0007669"/>
    <property type="project" value="UniProtKB-SubCell"/>
</dbReference>
<keyword evidence="7" id="KW-0678">Repressor</keyword>
<comment type="pathway">
    <text evidence="7">Amino-acid biosynthesis; L-arginine biosynthesis [regulation].</text>
</comment>
<dbReference type="AlphaFoldDB" id="A0A6G8AKY3"/>
<dbReference type="GO" id="GO:0051259">
    <property type="term" value="P:protein complex oligomerization"/>
    <property type="evidence" value="ECO:0007669"/>
    <property type="project" value="InterPro"/>
</dbReference>
<evidence type="ECO:0000256" key="7">
    <source>
        <dbReference type="HAMAP-Rule" id="MF_00173"/>
    </source>
</evidence>
<dbReference type="KEGG" id="vah:G7081_00750"/>
<keyword evidence="7" id="KW-0028">Amino-acid biosynthesis</keyword>
<dbReference type="PANTHER" id="PTHR34471:SF1">
    <property type="entry name" value="ARGININE REPRESSOR"/>
    <property type="match status" value="1"/>
</dbReference>
<dbReference type="InterPro" id="IPR020900">
    <property type="entry name" value="Arg_repress_DNA-bd"/>
</dbReference>
<dbReference type="GO" id="GO:0003700">
    <property type="term" value="F:DNA-binding transcription factor activity"/>
    <property type="evidence" value="ECO:0007669"/>
    <property type="project" value="UniProtKB-UniRule"/>
</dbReference>
<dbReference type="Pfam" id="PF02863">
    <property type="entry name" value="Arg_repressor_C"/>
    <property type="match status" value="1"/>
</dbReference>
<dbReference type="InterPro" id="IPR020899">
    <property type="entry name" value="Arg_repress_C"/>
</dbReference>
<dbReference type="RefSeq" id="WP_166006491.1">
    <property type="nucleotide sequence ID" value="NZ_CP049886.1"/>
</dbReference>
<proteinExistence type="inferred from homology"/>
<dbReference type="HAMAP" id="MF_00173">
    <property type="entry name" value="Arg_repressor"/>
    <property type="match status" value="1"/>
</dbReference>
<dbReference type="InterPro" id="IPR036251">
    <property type="entry name" value="Arg_repress_C_sf"/>
</dbReference>
<dbReference type="Proteomes" id="UP000500890">
    <property type="component" value="Chromosome"/>
</dbReference>
<evidence type="ECO:0000256" key="5">
    <source>
        <dbReference type="ARBA" id="ARBA00023125"/>
    </source>
</evidence>
<feature type="domain" description="Arginine repressor DNA-binding" evidence="8">
    <location>
        <begin position="1"/>
        <end position="63"/>
    </location>
</feature>
<evidence type="ECO:0000313" key="11">
    <source>
        <dbReference type="Proteomes" id="UP000500890"/>
    </source>
</evidence>
<dbReference type="EMBL" id="CP049886">
    <property type="protein sequence ID" value="QIL45718.1"/>
    <property type="molecule type" value="Genomic_DNA"/>
</dbReference>
<comment type="similarity">
    <text evidence="2 7">Belongs to the ArgR family.</text>
</comment>
<accession>A0A6G8AKY3</accession>
<keyword evidence="5 7" id="KW-0238">DNA-binding</keyword>
<evidence type="ECO:0000256" key="2">
    <source>
        <dbReference type="ARBA" id="ARBA00008316"/>
    </source>
</evidence>